<comment type="caution">
    <text evidence="2">The sequence shown here is derived from an EMBL/GenBank/DDBJ whole genome shotgun (WGS) entry which is preliminary data.</text>
</comment>
<dbReference type="RefSeq" id="WP_003373536.1">
    <property type="nucleotide sequence ID" value="NZ_CP010520.1"/>
</dbReference>
<dbReference type="PANTHER" id="PTHR41786:SF1">
    <property type="entry name" value="6-HYDROXYMETHYLPTERIN DIPHOSPHOKINASE MPTE-LIKE DOMAIN-CONTAINING PROTEIN"/>
    <property type="match status" value="1"/>
</dbReference>
<dbReference type="Pfam" id="PF01973">
    <property type="entry name" value="MptE-like"/>
    <property type="match status" value="1"/>
</dbReference>
<evidence type="ECO:0000313" key="2">
    <source>
        <dbReference type="EMBL" id="NFV25848.1"/>
    </source>
</evidence>
<keyword evidence="2" id="KW-0808">Transferase</keyword>
<evidence type="ECO:0000313" key="3">
    <source>
        <dbReference type="Proteomes" id="UP000486903"/>
    </source>
</evidence>
<proteinExistence type="predicted"/>
<dbReference type="InterPro" id="IPR002826">
    <property type="entry name" value="MptE-like"/>
</dbReference>
<reference evidence="2 3" key="1">
    <citation type="submission" date="2019-04" db="EMBL/GenBank/DDBJ databases">
        <title>Genome sequencing of Clostridium botulinum Groups I-IV and Clostridium butyricum.</title>
        <authorList>
            <person name="Brunt J."/>
            <person name="Van Vliet A.H.M."/>
            <person name="Stringer S.C."/>
            <person name="Carter A.T."/>
            <person name="Peck M.W."/>
        </authorList>
    </citation>
    <scope>NUCLEOTIDE SEQUENCE [LARGE SCALE GENOMIC DNA]</scope>
    <source>
        <strain evidence="2 3">BL81</strain>
    </source>
</reference>
<protein>
    <submittedName>
        <fullName evidence="2">Motility associated factor glycosyltransferase family protein</fullName>
    </submittedName>
</protein>
<accession>A0A6B4FJF2</accession>
<dbReference type="AlphaFoldDB" id="A0A6B4FJF2"/>
<dbReference type="PANTHER" id="PTHR41786">
    <property type="entry name" value="MOTILITY ACCESSORY FACTOR MAF"/>
    <property type="match status" value="1"/>
</dbReference>
<dbReference type="EMBL" id="SXFB01000003">
    <property type="protein sequence ID" value="NFV25848.1"/>
    <property type="molecule type" value="Genomic_DNA"/>
</dbReference>
<dbReference type="Proteomes" id="UP000486903">
    <property type="component" value="Unassembled WGS sequence"/>
</dbReference>
<organism evidence="2 3">
    <name type="scientific">Clostridium botulinum</name>
    <dbReference type="NCBI Taxonomy" id="1491"/>
    <lineage>
        <taxon>Bacteria</taxon>
        <taxon>Bacillati</taxon>
        <taxon>Bacillota</taxon>
        <taxon>Clostridia</taxon>
        <taxon>Eubacteriales</taxon>
        <taxon>Clostridiaceae</taxon>
        <taxon>Clostridium</taxon>
    </lineage>
</organism>
<feature type="domain" description="6-hydroxymethylpterin diphosphokinase MptE-like" evidence="1">
    <location>
        <begin position="197"/>
        <end position="365"/>
    </location>
</feature>
<name>A0A6B4FJF2_CLOBO</name>
<evidence type="ECO:0000259" key="1">
    <source>
        <dbReference type="Pfam" id="PF01973"/>
    </source>
</evidence>
<dbReference type="GO" id="GO:0016740">
    <property type="term" value="F:transferase activity"/>
    <property type="evidence" value="ECO:0007669"/>
    <property type="project" value="UniProtKB-KW"/>
</dbReference>
<sequence length="599" mass="68880">MNKSNEEILNYLKQITLEDEERYNIETSKDNNKIIKIKKDNKVLYLGSKYNVNRDIENLKLNINEIRADSIIIVWGFGTGEHILELLKEVSISNKILVIEPDEKILVENILSNTVEQIFNDDRIFILNYKKENIKNFLSENIRGTEVNSTKIVEYANYHKIYNEEYSEFLEAILEFTNNTAIAISTSLGFSKQFFKCFTRNIKQIIKSTVINELKYKFKNMPAIVVSAGPSLEKNIHLLKDVQDKFIIITGGRTLRTLLDEGIRPDFVCSIDPGDSSYRVIEKALDSDVPLVFSEVSNYKMVEEYKGNKIFFEDMDFHDITYDLVGKNADGLWQGGSVAHICISLAAYLGCNNIIFVGQDLAYTNNKYHADSASLNNNNSIEKDDKYIYVDDIYGEEVPTTIQLDFYRKNIEEMILDYKEVTFINSTEGGANIKGTLVKLLKDSIDEYAYNESIDKNIDDLLNKQILVDKELVHKNLAKLLKSIKIIEQVCKEGLVYTSRMYKYYGKNISLDISYILNQLDKIDSKLNKELEKSQSLKKLYAPLVAKIMISDTFKEKLGESEKETGKRLALKSETIYKGLLDIMKKAKAEFEEVKKELI</sequence>
<gene>
    <name evidence="2" type="ORF">FDG31_06625</name>
</gene>